<reference evidence="1 2" key="2">
    <citation type="journal article" date="2022" name="Mol. Ecol. Resour.">
        <title>The genomes of chicory, endive, great burdock and yacon provide insights into Asteraceae paleo-polyploidization history and plant inulin production.</title>
        <authorList>
            <person name="Fan W."/>
            <person name="Wang S."/>
            <person name="Wang H."/>
            <person name="Wang A."/>
            <person name="Jiang F."/>
            <person name="Liu H."/>
            <person name="Zhao H."/>
            <person name="Xu D."/>
            <person name="Zhang Y."/>
        </authorList>
    </citation>
    <scope>NUCLEOTIDE SEQUENCE [LARGE SCALE GENOMIC DNA]</scope>
    <source>
        <strain evidence="2">cv. Niubang</strain>
    </source>
</reference>
<keyword evidence="2" id="KW-1185">Reference proteome</keyword>
<organism evidence="1 2">
    <name type="scientific">Arctium lappa</name>
    <name type="common">Greater burdock</name>
    <name type="synonym">Lappa major</name>
    <dbReference type="NCBI Taxonomy" id="4217"/>
    <lineage>
        <taxon>Eukaryota</taxon>
        <taxon>Viridiplantae</taxon>
        <taxon>Streptophyta</taxon>
        <taxon>Embryophyta</taxon>
        <taxon>Tracheophyta</taxon>
        <taxon>Spermatophyta</taxon>
        <taxon>Magnoliopsida</taxon>
        <taxon>eudicotyledons</taxon>
        <taxon>Gunneridae</taxon>
        <taxon>Pentapetalae</taxon>
        <taxon>asterids</taxon>
        <taxon>campanulids</taxon>
        <taxon>Asterales</taxon>
        <taxon>Asteraceae</taxon>
        <taxon>Carduoideae</taxon>
        <taxon>Cardueae</taxon>
        <taxon>Arctiinae</taxon>
        <taxon>Arctium</taxon>
    </lineage>
</organism>
<dbReference type="EMBL" id="CM042050">
    <property type="protein sequence ID" value="KAI3733741.1"/>
    <property type="molecule type" value="Genomic_DNA"/>
</dbReference>
<gene>
    <name evidence="1" type="ORF">L6452_13196</name>
</gene>
<sequence>MPIFYHIDPSELRNQKRKYGEAFAKHESENKNVESWRKALADAGNLSGDVANGPETVFIKQIVETISNRLCVPISSDDEDLIGIEARLQDLKSKMEMESDRVLMVGIWGLGGGGKTTLASALYDEISSKFDGSCFVKDVREESSKRGLPNLQKEILSLVLKQKTEEVVGDVGRLIKSRFRRKKVLMVLDDVDHLDQLKELAGSNAWFGKGSGIIITTRDIHLLIAHKVNVIYNISLLNDDEAIQLFHKHAYREHEPVEDYEMLSKDVVTYAGGLPLALKVLGCFLCDKDMSEWRSALARLKDIPDNDIVEKLKISYDGLKPIEKELFLDIACFFRGEEKDEAMKIFDACGFHPTIGVKVLIQKALITVSEEEGRFDMHDLIQEMGRYIVRGENPKNPELHSRVWHVEDVKICGMHATKENDRIKALRVWSLLDRDIPSSSLPQVIGNMKKLRWMVWYDYPAISFSSEFQPMELCFLELQSSFVEQLWEGYKVILIVPLINYKLE</sequence>
<evidence type="ECO:0000313" key="2">
    <source>
        <dbReference type="Proteomes" id="UP001055879"/>
    </source>
</evidence>
<evidence type="ECO:0000313" key="1">
    <source>
        <dbReference type="EMBL" id="KAI3733741.1"/>
    </source>
</evidence>
<accession>A0ACB9CHG2</accession>
<comment type="caution">
    <text evidence="1">The sequence shown here is derived from an EMBL/GenBank/DDBJ whole genome shotgun (WGS) entry which is preliminary data.</text>
</comment>
<name>A0ACB9CHG2_ARCLA</name>
<proteinExistence type="predicted"/>
<dbReference type="Proteomes" id="UP001055879">
    <property type="component" value="Linkage Group LG04"/>
</dbReference>
<protein>
    <submittedName>
        <fullName evidence="1">Uncharacterized protein</fullName>
    </submittedName>
</protein>
<reference evidence="2" key="1">
    <citation type="journal article" date="2022" name="Mol. Ecol. Resour.">
        <title>The genomes of chicory, endive, great burdock and yacon provide insights into Asteraceae palaeo-polyploidization history and plant inulin production.</title>
        <authorList>
            <person name="Fan W."/>
            <person name="Wang S."/>
            <person name="Wang H."/>
            <person name="Wang A."/>
            <person name="Jiang F."/>
            <person name="Liu H."/>
            <person name="Zhao H."/>
            <person name="Xu D."/>
            <person name="Zhang Y."/>
        </authorList>
    </citation>
    <scope>NUCLEOTIDE SEQUENCE [LARGE SCALE GENOMIC DNA]</scope>
    <source>
        <strain evidence="2">cv. Niubang</strain>
    </source>
</reference>